<feature type="active site" evidence="6">
    <location>
        <position position="329"/>
    </location>
</feature>
<dbReference type="EMBL" id="AZIL01001543">
    <property type="protein sequence ID" value="EWM23670.1"/>
    <property type="molecule type" value="Genomic_DNA"/>
</dbReference>
<dbReference type="PRINTS" id="PR00143">
    <property type="entry name" value="CITRTSNTHASE"/>
</dbReference>
<comment type="pathway">
    <text evidence="1">Carbohydrate metabolism.</text>
</comment>
<dbReference type="OrthoDB" id="14230at2759"/>
<evidence type="ECO:0000313" key="9">
    <source>
        <dbReference type="Proteomes" id="UP000019335"/>
    </source>
</evidence>
<dbReference type="InterPro" id="IPR002020">
    <property type="entry name" value="Citrate_synthase"/>
</dbReference>
<evidence type="ECO:0000256" key="6">
    <source>
        <dbReference type="PIRSR" id="PIRSR001369-1"/>
    </source>
</evidence>
<evidence type="ECO:0000256" key="4">
    <source>
        <dbReference type="ARBA" id="ARBA00022679"/>
    </source>
</evidence>
<keyword evidence="4 5" id="KW-0808">Transferase</keyword>
<dbReference type="InterPro" id="IPR016143">
    <property type="entry name" value="Citrate_synth-like_sm_a-sub"/>
</dbReference>
<dbReference type="InterPro" id="IPR024176">
    <property type="entry name" value="Citrate_synthase_bac-typ"/>
</dbReference>
<gene>
    <name evidence="8" type="ORF">Naga_100030g22</name>
</gene>
<evidence type="ECO:0000313" key="8">
    <source>
        <dbReference type="EMBL" id="EWM23670.1"/>
    </source>
</evidence>
<dbReference type="GO" id="GO:0046912">
    <property type="term" value="F:acyltransferase activity, acyl groups converted into alkyl on transfer"/>
    <property type="evidence" value="ECO:0007669"/>
    <property type="project" value="InterPro"/>
</dbReference>
<dbReference type="InterPro" id="IPR016142">
    <property type="entry name" value="Citrate_synth-like_lrg_a-sub"/>
</dbReference>
<dbReference type="FunFam" id="1.10.230.10:FF:000002">
    <property type="entry name" value="Citrate synthase"/>
    <property type="match status" value="1"/>
</dbReference>
<protein>
    <recommendedName>
        <fullName evidence="5 7">Citrate synthase</fullName>
    </recommendedName>
</protein>
<accession>W7T9I4</accession>
<dbReference type="PANTHER" id="PTHR42871:SF1">
    <property type="entry name" value="CITRATE SYNTHASE"/>
    <property type="match status" value="1"/>
</dbReference>
<evidence type="ECO:0000256" key="2">
    <source>
        <dbReference type="ARBA" id="ARBA00010566"/>
    </source>
</evidence>
<feature type="active site" evidence="6">
    <location>
        <position position="385"/>
    </location>
</feature>
<evidence type="ECO:0000256" key="1">
    <source>
        <dbReference type="ARBA" id="ARBA00005007"/>
    </source>
</evidence>
<reference evidence="8 9" key="1">
    <citation type="journal article" date="2014" name="Mol. Plant">
        <title>Chromosome Scale Genome Assembly and Transcriptome Profiling of Nannochloropsis gaditana in Nitrogen Depletion.</title>
        <authorList>
            <person name="Corteggiani Carpinelli E."/>
            <person name="Telatin A."/>
            <person name="Vitulo N."/>
            <person name="Forcato C."/>
            <person name="D'Angelo M."/>
            <person name="Schiavon R."/>
            <person name="Vezzi A."/>
            <person name="Giacometti G.M."/>
            <person name="Morosinotto T."/>
            <person name="Valle G."/>
        </authorList>
    </citation>
    <scope>NUCLEOTIDE SEQUENCE [LARGE SCALE GENOMIC DNA]</scope>
    <source>
        <strain evidence="8 9">B-31</strain>
    </source>
</reference>
<comment type="caution">
    <text evidence="8">The sequence shown here is derived from an EMBL/GenBank/DDBJ whole genome shotgun (WGS) entry which is preliminary data.</text>
</comment>
<dbReference type="PANTHER" id="PTHR42871">
    <property type="entry name" value="CITRATE SYNTHASE"/>
    <property type="match status" value="1"/>
</dbReference>
<dbReference type="InterPro" id="IPR019810">
    <property type="entry name" value="Citrate_synthase_AS"/>
</dbReference>
<dbReference type="Proteomes" id="UP000019335">
    <property type="component" value="Chromosome 16"/>
</dbReference>
<evidence type="ECO:0000256" key="5">
    <source>
        <dbReference type="PIRNR" id="PIRNR001369"/>
    </source>
</evidence>
<dbReference type="PROSITE" id="PS00480">
    <property type="entry name" value="CITRATE_SYNTHASE"/>
    <property type="match status" value="1"/>
</dbReference>
<name>W7T9I4_9STRA</name>
<dbReference type="SUPFAM" id="SSF48256">
    <property type="entry name" value="Citrate synthase"/>
    <property type="match status" value="1"/>
</dbReference>
<dbReference type="PIRSF" id="PIRSF001369">
    <property type="entry name" value="Citrate_synth"/>
    <property type="match status" value="1"/>
</dbReference>
<evidence type="ECO:0000256" key="3">
    <source>
        <dbReference type="ARBA" id="ARBA00022532"/>
    </source>
</evidence>
<dbReference type="AlphaFoldDB" id="W7T9I4"/>
<dbReference type="InterPro" id="IPR036969">
    <property type="entry name" value="Citrate_synthase_sf"/>
</dbReference>
<organism evidence="8 9">
    <name type="scientific">Nannochloropsis gaditana</name>
    <dbReference type="NCBI Taxonomy" id="72520"/>
    <lineage>
        <taxon>Eukaryota</taxon>
        <taxon>Sar</taxon>
        <taxon>Stramenopiles</taxon>
        <taxon>Ochrophyta</taxon>
        <taxon>Eustigmatophyceae</taxon>
        <taxon>Eustigmatales</taxon>
        <taxon>Monodopsidaceae</taxon>
        <taxon>Nannochloropsis</taxon>
    </lineage>
</organism>
<evidence type="ECO:0000256" key="7">
    <source>
        <dbReference type="RuleBase" id="RU000441"/>
    </source>
</evidence>
<sequence length="473" mass="51916">MASDPADSSLQQAQVRVESQGRHGVMSVTHNCIKASKLKSTLGLMSYDPGYMNTAVCTSRITFIDGEKGILRYRGYPIEQLASKSSFMETAFLLLYGELPSEAQLKHFCARVYHHQTALHADIVALLQTIRHDAHCMTSVISALAAMSALHPEANPALEGQGVYSSRKTRESQMFTLLGAFPTLAAHVLLRRSGSSVPCLPAPSLATLLDPARPRAYVEHFLVLLGLGKARPGEEGPDPRVVRALDAILLAHADHELNCSTAAVRHLTSSGVDVYTAVAGATGALYGPLHGGATEAVLRMLQQIGTEERIPAFLEAVKAKEAKLMGFGHRVYKNYDPRAVLVREVAYEVFQVYGADPLIHVATALETAARSDDYFVSRKLYPNIDFYSGLVYKAIGFPLDFFPVLFTMGRMAGWLAHWEELLMGPEEEKKIVRPRQIYLGPAERAFLPIEARGHVRIAAEPERLLPSTTRARL</sequence>
<dbReference type="GO" id="GO:0006099">
    <property type="term" value="P:tricarboxylic acid cycle"/>
    <property type="evidence" value="ECO:0007669"/>
    <property type="project" value="UniProtKB-KW"/>
</dbReference>
<dbReference type="Gene3D" id="1.10.230.10">
    <property type="entry name" value="Cytochrome P450-Terp, domain 2"/>
    <property type="match status" value="1"/>
</dbReference>
<keyword evidence="9" id="KW-1185">Reference proteome</keyword>
<dbReference type="Pfam" id="PF00285">
    <property type="entry name" value="Citrate_synt"/>
    <property type="match status" value="1"/>
</dbReference>
<keyword evidence="3" id="KW-0816">Tricarboxylic acid cycle</keyword>
<comment type="similarity">
    <text evidence="2 5 7">Belongs to the citrate synthase family.</text>
</comment>
<dbReference type="Gene3D" id="1.10.580.10">
    <property type="entry name" value="Citrate Synthase, domain 1"/>
    <property type="match status" value="1"/>
</dbReference>
<proteinExistence type="inferred from homology"/>